<dbReference type="Ensembl" id="ENSACAT00000044466.1">
    <property type="protein sequence ID" value="ENSACAP00000032054.1"/>
    <property type="gene ID" value="ENSACAG00000035799.1"/>
</dbReference>
<name>A0A803TA14_ANOCA</name>
<sequence length="57" mass="5628">MAALAGSPSAALPSLAAATSNPAPALPPGPPGYRPFEPEALGLSPGWRLTGYGELRG</sequence>
<accession>A0A803TA14</accession>
<organism evidence="2 3">
    <name type="scientific">Anolis carolinensis</name>
    <name type="common">Green anole</name>
    <name type="synonym">American chameleon</name>
    <dbReference type="NCBI Taxonomy" id="28377"/>
    <lineage>
        <taxon>Eukaryota</taxon>
        <taxon>Metazoa</taxon>
        <taxon>Chordata</taxon>
        <taxon>Craniata</taxon>
        <taxon>Vertebrata</taxon>
        <taxon>Euteleostomi</taxon>
        <taxon>Lepidosauria</taxon>
        <taxon>Squamata</taxon>
        <taxon>Bifurcata</taxon>
        <taxon>Unidentata</taxon>
        <taxon>Episquamata</taxon>
        <taxon>Toxicofera</taxon>
        <taxon>Iguania</taxon>
        <taxon>Dactyloidae</taxon>
        <taxon>Anolis</taxon>
    </lineage>
</organism>
<keyword evidence="3" id="KW-1185">Reference proteome</keyword>
<reference evidence="2" key="3">
    <citation type="submission" date="2025-09" db="UniProtKB">
        <authorList>
            <consortium name="Ensembl"/>
        </authorList>
    </citation>
    <scope>IDENTIFICATION</scope>
</reference>
<dbReference type="AlphaFoldDB" id="A0A803TA14"/>
<evidence type="ECO:0000256" key="1">
    <source>
        <dbReference type="SAM" id="MobiDB-lite"/>
    </source>
</evidence>
<dbReference type="Proteomes" id="UP000001646">
    <property type="component" value="Chromosome 2"/>
</dbReference>
<protein>
    <submittedName>
        <fullName evidence="2">Uncharacterized protein</fullName>
    </submittedName>
</protein>
<evidence type="ECO:0000313" key="2">
    <source>
        <dbReference type="Ensembl" id="ENSACAP00000032054.1"/>
    </source>
</evidence>
<feature type="compositionally biased region" description="Pro residues" evidence="1">
    <location>
        <begin position="24"/>
        <end position="33"/>
    </location>
</feature>
<feature type="compositionally biased region" description="Low complexity" evidence="1">
    <location>
        <begin position="1"/>
        <end position="23"/>
    </location>
</feature>
<proteinExistence type="predicted"/>
<feature type="region of interest" description="Disordered" evidence="1">
    <location>
        <begin position="1"/>
        <end position="44"/>
    </location>
</feature>
<dbReference type="InParanoid" id="A0A803TA14"/>
<reference evidence="2" key="2">
    <citation type="submission" date="2025-08" db="UniProtKB">
        <authorList>
            <consortium name="Ensembl"/>
        </authorList>
    </citation>
    <scope>IDENTIFICATION</scope>
</reference>
<reference evidence="2 3" key="1">
    <citation type="submission" date="2009-12" db="EMBL/GenBank/DDBJ databases">
        <title>The Genome Sequence of Anolis carolinensis (Green Anole Lizard).</title>
        <authorList>
            <consortium name="The Genome Sequencing Platform"/>
            <person name="Di Palma F."/>
            <person name="Alfoldi J."/>
            <person name="Heiman D."/>
            <person name="Young S."/>
            <person name="Grabherr M."/>
            <person name="Johnson J."/>
            <person name="Lander E.S."/>
            <person name="Lindblad-Toh K."/>
        </authorList>
    </citation>
    <scope>NUCLEOTIDE SEQUENCE [LARGE SCALE GENOMIC DNA]</scope>
    <source>
        <strain evidence="2 3">JBL SC #1</strain>
    </source>
</reference>
<dbReference type="GeneTree" id="ENSGT00960000191341"/>
<evidence type="ECO:0000313" key="3">
    <source>
        <dbReference type="Proteomes" id="UP000001646"/>
    </source>
</evidence>